<dbReference type="EMBL" id="VSDQ01000679">
    <property type="protein sequence ID" value="TYA74951.1"/>
    <property type="molecule type" value="Genomic_DNA"/>
</dbReference>
<dbReference type="Gene3D" id="3.40.50.300">
    <property type="entry name" value="P-loop containing nucleotide triphosphate hydrolases"/>
    <property type="match status" value="1"/>
</dbReference>
<keyword evidence="3" id="KW-1185">Reference proteome</keyword>
<comment type="caution">
    <text evidence="2">The sequence shown here is derived from an EMBL/GenBank/DDBJ whole genome shotgun (WGS) entry which is preliminary data.</text>
</comment>
<dbReference type="Proteomes" id="UP000323930">
    <property type="component" value="Unassembled WGS sequence"/>
</dbReference>
<protein>
    <submittedName>
        <fullName evidence="2">ParA family protein</fullName>
    </submittedName>
</protein>
<sequence>MSESKLVSIWCPKGGQGKSLLALNLAAACIEDGKKSIVIDQDPQGTSISYYRGGNLNFKVFEQPPMQKPEETIVFVDHQASDWEVPKSKLIVMPVQPKRDQYMAYITAYKKAKEQGKEVISIVTNVVGNRPSERRIAERMRSKGAFIINSSGVFSRASEELRTIYDSKLDTAYKVNDRRQEMSELLKLVLKGKSNIQQEVKKEREELENV</sequence>
<dbReference type="PROSITE" id="PS51257">
    <property type="entry name" value="PROKAR_LIPOPROTEIN"/>
    <property type="match status" value="1"/>
</dbReference>
<dbReference type="InterPro" id="IPR027417">
    <property type="entry name" value="P-loop_NTPase"/>
</dbReference>
<evidence type="ECO:0000313" key="3">
    <source>
        <dbReference type="Proteomes" id="UP000323930"/>
    </source>
</evidence>
<evidence type="ECO:0000313" key="2">
    <source>
        <dbReference type="EMBL" id="TYA74951.1"/>
    </source>
</evidence>
<dbReference type="SUPFAM" id="SSF52540">
    <property type="entry name" value="P-loop containing nucleoside triphosphate hydrolases"/>
    <property type="match status" value="1"/>
</dbReference>
<dbReference type="AlphaFoldDB" id="A0A5D0HVJ2"/>
<organism evidence="2 3">
    <name type="scientific">Seonamhaeicola marinus</name>
    <dbReference type="NCBI Taxonomy" id="1912246"/>
    <lineage>
        <taxon>Bacteria</taxon>
        <taxon>Pseudomonadati</taxon>
        <taxon>Bacteroidota</taxon>
        <taxon>Flavobacteriia</taxon>
        <taxon>Flavobacteriales</taxon>
        <taxon>Flavobacteriaceae</taxon>
    </lineage>
</organism>
<dbReference type="RefSeq" id="WP_148544196.1">
    <property type="nucleotide sequence ID" value="NZ_VSDQ01000679.1"/>
</dbReference>
<feature type="domain" description="CobQ/CobB/MinD/ParA nucleotide binding" evidence="1">
    <location>
        <begin position="11"/>
        <end position="143"/>
    </location>
</feature>
<reference evidence="2 3" key="1">
    <citation type="submission" date="2019-08" db="EMBL/GenBank/DDBJ databases">
        <title>Seonamhaeicola sediminis sp. nov., isolated from marine sediment.</title>
        <authorList>
            <person name="Cao W.R."/>
        </authorList>
    </citation>
    <scope>NUCLEOTIDE SEQUENCE [LARGE SCALE GENOMIC DNA]</scope>
    <source>
        <strain evidence="2 3">B011</strain>
    </source>
</reference>
<name>A0A5D0HVJ2_9FLAO</name>
<gene>
    <name evidence="2" type="ORF">FUA24_16765</name>
</gene>
<dbReference type="InterPro" id="IPR002586">
    <property type="entry name" value="CobQ/CobB/MinD/ParA_Nub-bd_dom"/>
</dbReference>
<dbReference type="OrthoDB" id="9815116at2"/>
<proteinExistence type="predicted"/>
<evidence type="ECO:0000259" key="1">
    <source>
        <dbReference type="Pfam" id="PF01656"/>
    </source>
</evidence>
<accession>A0A5D0HVJ2</accession>
<dbReference type="Pfam" id="PF01656">
    <property type="entry name" value="CbiA"/>
    <property type="match status" value="1"/>
</dbReference>